<keyword evidence="2" id="KW-1185">Reference proteome</keyword>
<accession>A0A2S9K0U4</accession>
<comment type="caution">
    <text evidence="1">The sequence shown here is derived from an EMBL/GenBank/DDBJ whole genome shotgun (WGS) entry which is preliminary data.</text>
</comment>
<dbReference type="AlphaFoldDB" id="A0A2S9K0U4"/>
<name>A0A2S9K0U4_9BURK</name>
<proteinExistence type="predicted"/>
<protein>
    <submittedName>
        <fullName evidence="1">Uncharacterized protein</fullName>
    </submittedName>
</protein>
<evidence type="ECO:0000313" key="2">
    <source>
        <dbReference type="Proteomes" id="UP000238589"/>
    </source>
</evidence>
<dbReference type="EMBL" id="PVLQ01000099">
    <property type="protein sequence ID" value="PRD64078.1"/>
    <property type="molecule type" value="Genomic_DNA"/>
</dbReference>
<reference evidence="1 2" key="1">
    <citation type="submission" date="2018-03" db="EMBL/GenBank/DDBJ databases">
        <title>Comparative genomics illustrates the genes involved in a hyperalkaliphilic mechanisms of Serpentinomonas isolated from highly-alkaline calcium-rich serpentinized springs.</title>
        <authorList>
            <person name="Suzuki S."/>
            <person name="Ishii S."/>
            <person name="Walworth N."/>
            <person name="Bird L."/>
            <person name="Kuenen J.G."/>
            <person name="Nealson K.H."/>
        </authorList>
    </citation>
    <scope>NUCLEOTIDE SEQUENCE [LARGE SCALE GENOMIC DNA]</scope>
    <source>
        <strain evidence="1 2">P1</strain>
    </source>
</reference>
<dbReference type="Proteomes" id="UP000238589">
    <property type="component" value="Unassembled WGS sequence"/>
</dbReference>
<sequence length="110" mass="12766">MREVFGAEIGGSHDRFIGPEGRLIDVSWKSFYRFLPGPGPTLDLHLERQFLASRQFLLDPGQGPFAQELTADGRVPTYQVYRFDGQRYRRVLAEQRPPSTDHEGWWDSER</sequence>
<organism evidence="1 2">
    <name type="scientific">Malikia granosa</name>
    <dbReference type="NCBI Taxonomy" id="263067"/>
    <lineage>
        <taxon>Bacteria</taxon>
        <taxon>Pseudomonadati</taxon>
        <taxon>Pseudomonadota</taxon>
        <taxon>Betaproteobacteria</taxon>
        <taxon>Burkholderiales</taxon>
        <taxon>Comamonadaceae</taxon>
        <taxon>Malikia</taxon>
    </lineage>
</organism>
<evidence type="ECO:0000313" key="1">
    <source>
        <dbReference type="EMBL" id="PRD64078.1"/>
    </source>
</evidence>
<gene>
    <name evidence="1" type="ORF">C6P64_16350</name>
</gene>